<dbReference type="OrthoDB" id="2996783at2759"/>
<gene>
    <name evidence="10" type="ORF">Bathy04g01040</name>
</gene>
<proteinExistence type="inferred from homology"/>
<dbReference type="InterPro" id="IPR013766">
    <property type="entry name" value="Thioredoxin_domain"/>
</dbReference>
<dbReference type="Gene3D" id="3.40.30.10">
    <property type="entry name" value="Glutaredoxin"/>
    <property type="match status" value="1"/>
</dbReference>
<dbReference type="Gene3D" id="3.30.1020.10">
    <property type="entry name" value="Antioxidant, Horf6, Chain A, domain2"/>
    <property type="match status" value="1"/>
</dbReference>
<keyword evidence="2" id="KW-0575">Peroxidase</keyword>
<dbReference type="STRING" id="41875.K8EE37"/>
<name>K8EE37_9CHLO</name>
<evidence type="ECO:0000313" key="11">
    <source>
        <dbReference type="Proteomes" id="UP000198341"/>
    </source>
</evidence>
<dbReference type="eggNOG" id="KOG0854">
    <property type="taxonomic scope" value="Eukaryota"/>
</dbReference>
<dbReference type="EMBL" id="FO082275">
    <property type="protein sequence ID" value="CCO16347.1"/>
    <property type="molecule type" value="Genomic_DNA"/>
</dbReference>
<sequence length="290" mass="32088">MPLNLGDTVPDFSCDSSVGQIHYYDHVGDEHWSILCSHPSDFTPVCSTELGTLAKLLPQFERRNCKVLALSCDNAESHRKWIKDIDASGYCGKTTSTVSYPILADEERALAVKFGMLDPEEKDEKGQPLTCRAVFIVDDHKKLRATILYPATTGRNFYEILRVVDSLQLTDEYPVATPANWERGEKVCVTPSTPDEVAQVVLGDFSVVKVPSGKKYLRLSKDPGYKTPKVLKRGMVETILGTEYGAKLLPTLGRLVVAFALGGFSSSFASSKKKEKPVHTTPQTSGWKKR</sequence>
<keyword evidence="3" id="KW-0049">Antioxidant</keyword>
<evidence type="ECO:0000256" key="4">
    <source>
        <dbReference type="ARBA" id="ARBA00023002"/>
    </source>
</evidence>
<keyword evidence="5" id="KW-0676">Redox-active center</keyword>
<dbReference type="GeneID" id="19016129"/>
<evidence type="ECO:0000256" key="8">
    <source>
        <dbReference type="SAM" id="MobiDB-lite"/>
    </source>
</evidence>
<evidence type="ECO:0000256" key="1">
    <source>
        <dbReference type="ARBA" id="ARBA00013017"/>
    </source>
</evidence>
<dbReference type="GO" id="GO:0140824">
    <property type="term" value="F:thioredoxin-dependent peroxiredoxin activity"/>
    <property type="evidence" value="ECO:0007669"/>
    <property type="project" value="UniProtKB-EC"/>
</dbReference>
<dbReference type="AlphaFoldDB" id="K8EE37"/>
<dbReference type="InterPro" id="IPR000866">
    <property type="entry name" value="AhpC/TSA"/>
</dbReference>
<comment type="similarity">
    <text evidence="6">Belongs to the peroxiredoxin family. Prx6 subfamily.</text>
</comment>
<dbReference type="PANTHER" id="PTHR43503">
    <property type="entry name" value="MCG48959-RELATED"/>
    <property type="match status" value="1"/>
</dbReference>
<dbReference type="GO" id="GO:0005829">
    <property type="term" value="C:cytosol"/>
    <property type="evidence" value="ECO:0007669"/>
    <property type="project" value="TreeGrafter"/>
</dbReference>
<dbReference type="PANTHER" id="PTHR43503:SF4">
    <property type="entry name" value="PEROXIREDOXIN-6"/>
    <property type="match status" value="1"/>
</dbReference>
<dbReference type="GO" id="GO:0005739">
    <property type="term" value="C:mitochondrion"/>
    <property type="evidence" value="ECO:0007669"/>
    <property type="project" value="TreeGrafter"/>
</dbReference>
<dbReference type="KEGG" id="bpg:Bathy04g01040"/>
<dbReference type="FunFam" id="3.40.30.10:FF:000011">
    <property type="entry name" value="Peroxiredoxin PRX1"/>
    <property type="match status" value="1"/>
</dbReference>
<dbReference type="Proteomes" id="UP000198341">
    <property type="component" value="Chromosome 4"/>
</dbReference>
<evidence type="ECO:0000259" key="9">
    <source>
        <dbReference type="PROSITE" id="PS51352"/>
    </source>
</evidence>
<feature type="domain" description="Thioredoxin" evidence="9">
    <location>
        <begin position="3"/>
        <end position="169"/>
    </location>
</feature>
<reference evidence="10 11" key="1">
    <citation type="submission" date="2011-10" db="EMBL/GenBank/DDBJ databases">
        <authorList>
            <person name="Genoscope - CEA"/>
        </authorList>
    </citation>
    <scope>NUCLEOTIDE SEQUENCE [LARGE SCALE GENOMIC DNA]</scope>
    <source>
        <strain evidence="10 11">RCC 1105</strain>
    </source>
</reference>
<evidence type="ECO:0000256" key="2">
    <source>
        <dbReference type="ARBA" id="ARBA00022559"/>
    </source>
</evidence>
<feature type="region of interest" description="Disordered" evidence="8">
    <location>
        <begin position="271"/>
        <end position="290"/>
    </location>
</feature>
<dbReference type="FunFam" id="3.30.1020.10:FF:000001">
    <property type="entry name" value="1-Cys peroxiredoxin"/>
    <property type="match status" value="1"/>
</dbReference>
<dbReference type="EC" id="1.11.1.24" evidence="1"/>
<evidence type="ECO:0000256" key="7">
    <source>
        <dbReference type="ARBA" id="ARBA00049091"/>
    </source>
</evidence>
<accession>K8EE37</accession>
<dbReference type="Pfam" id="PF10417">
    <property type="entry name" value="1-cysPrx_C"/>
    <property type="match status" value="1"/>
</dbReference>
<feature type="compositionally biased region" description="Polar residues" evidence="8">
    <location>
        <begin position="280"/>
        <end position="290"/>
    </location>
</feature>
<dbReference type="InterPro" id="IPR019479">
    <property type="entry name" value="Peroxiredoxin_C"/>
</dbReference>
<dbReference type="SUPFAM" id="SSF52833">
    <property type="entry name" value="Thioredoxin-like"/>
    <property type="match status" value="1"/>
</dbReference>
<organism evidence="10 11">
    <name type="scientific">Bathycoccus prasinos</name>
    <dbReference type="NCBI Taxonomy" id="41875"/>
    <lineage>
        <taxon>Eukaryota</taxon>
        <taxon>Viridiplantae</taxon>
        <taxon>Chlorophyta</taxon>
        <taxon>Mamiellophyceae</taxon>
        <taxon>Mamiellales</taxon>
        <taxon>Bathycoccaceae</taxon>
        <taxon>Bathycoccus</taxon>
    </lineage>
</organism>
<dbReference type="Pfam" id="PF00578">
    <property type="entry name" value="AhpC-TSA"/>
    <property type="match status" value="1"/>
</dbReference>
<dbReference type="PROSITE" id="PS51352">
    <property type="entry name" value="THIOREDOXIN_2"/>
    <property type="match status" value="1"/>
</dbReference>
<comment type="catalytic activity">
    <reaction evidence="7">
        <text>a hydroperoxide + [thioredoxin]-dithiol = an alcohol + [thioredoxin]-disulfide + H2O</text>
        <dbReference type="Rhea" id="RHEA:62620"/>
        <dbReference type="Rhea" id="RHEA-COMP:10698"/>
        <dbReference type="Rhea" id="RHEA-COMP:10700"/>
        <dbReference type="ChEBI" id="CHEBI:15377"/>
        <dbReference type="ChEBI" id="CHEBI:29950"/>
        <dbReference type="ChEBI" id="CHEBI:30879"/>
        <dbReference type="ChEBI" id="CHEBI:35924"/>
        <dbReference type="ChEBI" id="CHEBI:50058"/>
        <dbReference type="EC" id="1.11.1.24"/>
    </reaction>
</comment>
<evidence type="ECO:0000256" key="3">
    <source>
        <dbReference type="ARBA" id="ARBA00022862"/>
    </source>
</evidence>
<dbReference type="RefSeq" id="XP_007513822.1">
    <property type="nucleotide sequence ID" value="XM_007513760.1"/>
</dbReference>
<dbReference type="InterPro" id="IPR036249">
    <property type="entry name" value="Thioredoxin-like_sf"/>
</dbReference>
<evidence type="ECO:0000256" key="5">
    <source>
        <dbReference type="ARBA" id="ARBA00023284"/>
    </source>
</evidence>
<protein>
    <recommendedName>
        <fullName evidence="1">thioredoxin-dependent peroxiredoxin</fullName>
        <ecNumber evidence="1">1.11.1.24</ecNumber>
    </recommendedName>
</protein>
<keyword evidence="4" id="KW-0560">Oxidoreductase</keyword>
<evidence type="ECO:0000256" key="6">
    <source>
        <dbReference type="ARBA" id="ARBA00025719"/>
    </source>
</evidence>
<dbReference type="GO" id="GO:0045454">
    <property type="term" value="P:cell redox homeostasis"/>
    <property type="evidence" value="ECO:0007669"/>
    <property type="project" value="TreeGrafter"/>
</dbReference>
<evidence type="ECO:0000313" key="10">
    <source>
        <dbReference type="EMBL" id="CCO16347.1"/>
    </source>
</evidence>
<keyword evidence="11" id="KW-1185">Reference proteome</keyword>